<organism evidence="2 3">
    <name type="scientific">Cinnamomum micranthum f. kanehirae</name>
    <dbReference type="NCBI Taxonomy" id="337451"/>
    <lineage>
        <taxon>Eukaryota</taxon>
        <taxon>Viridiplantae</taxon>
        <taxon>Streptophyta</taxon>
        <taxon>Embryophyta</taxon>
        <taxon>Tracheophyta</taxon>
        <taxon>Spermatophyta</taxon>
        <taxon>Magnoliopsida</taxon>
        <taxon>Magnoliidae</taxon>
        <taxon>Laurales</taxon>
        <taxon>Lauraceae</taxon>
        <taxon>Cinnamomum</taxon>
    </lineage>
</organism>
<reference evidence="2 3" key="1">
    <citation type="journal article" date="2019" name="Nat. Plants">
        <title>Stout camphor tree genome fills gaps in understanding of flowering plant genome evolution.</title>
        <authorList>
            <person name="Chaw S.M."/>
            <person name="Liu Y.C."/>
            <person name="Wu Y.W."/>
            <person name="Wang H.Y."/>
            <person name="Lin C.I."/>
            <person name="Wu C.S."/>
            <person name="Ke H.M."/>
            <person name="Chang L.Y."/>
            <person name="Hsu C.Y."/>
            <person name="Yang H.T."/>
            <person name="Sudianto E."/>
            <person name="Hsu M.H."/>
            <person name="Wu K.P."/>
            <person name="Wang L.N."/>
            <person name="Leebens-Mack J.H."/>
            <person name="Tsai I.J."/>
        </authorList>
    </citation>
    <scope>NUCLEOTIDE SEQUENCE [LARGE SCALE GENOMIC DNA]</scope>
    <source>
        <strain evidence="3">cv. Chaw 1501</strain>
        <tissue evidence="2">Young leaves</tissue>
    </source>
</reference>
<dbReference type="GO" id="GO:0004497">
    <property type="term" value="F:monooxygenase activity"/>
    <property type="evidence" value="ECO:0007669"/>
    <property type="project" value="InterPro"/>
</dbReference>
<proteinExistence type="predicted"/>
<name>A0A3S3PGH6_9MAGN</name>
<dbReference type="GO" id="GO:0016705">
    <property type="term" value="F:oxidoreductase activity, acting on paired donors, with incorporation or reduction of molecular oxygen"/>
    <property type="evidence" value="ECO:0007669"/>
    <property type="project" value="InterPro"/>
</dbReference>
<dbReference type="EMBL" id="QPKB01000008">
    <property type="protein sequence ID" value="RWR90106.1"/>
    <property type="molecule type" value="Genomic_DNA"/>
</dbReference>
<dbReference type="InterPro" id="IPR001128">
    <property type="entry name" value="Cyt_P450"/>
</dbReference>
<dbReference type="PANTHER" id="PTHR24301">
    <property type="entry name" value="THROMBOXANE-A SYNTHASE"/>
    <property type="match status" value="1"/>
</dbReference>
<comment type="caution">
    <text evidence="2">The sequence shown here is derived from an EMBL/GenBank/DDBJ whole genome shotgun (WGS) entry which is preliminary data.</text>
</comment>
<keyword evidence="3" id="KW-1185">Reference proteome</keyword>
<dbReference type="STRING" id="337451.A0A3S3PGH6"/>
<dbReference type="InterPro" id="IPR036396">
    <property type="entry name" value="Cyt_P450_sf"/>
</dbReference>
<dbReference type="Pfam" id="PF00067">
    <property type="entry name" value="p450"/>
    <property type="match status" value="1"/>
</dbReference>
<gene>
    <name evidence="2" type="ORF">CKAN_01918700</name>
</gene>
<evidence type="ECO:0000313" key="3">
    <source>
        <dbReference type="Proteomes" id="UP000283530"/>
    </source>
</evidence>
<protein>
    <submittedName>
        <fullName evidence="2">Isoflavone 2'-hydroxylase-like protein</fullName>
    </submittedName>
</protein>
<feature type="region of interest" description="Disordered" evidence="1">
    <location>
        <begin position="158"/>
        <end position="177"/>
    </location>
</feature>
<evidence type="ECO:0000256" key="1">
    <source>
        <dbReference type="SAM" id="MobiDB-lite"/>
    </source>
</evidence>
<sequence>MWGLGLLMQNQEAQQKLYQEIREHAGCNEKGVVKRLENWNICRLYCEGDDADETHCTTCCTAPGCKRYYVGRGCMWLRGRPFLANLYALHYDPKVWDEPERFKPERFLESSKEFLGKRGQYTFLPFWGWNESLCGYGGREASAPVRNLQPGQRFSTGQMLWRRRRRSSSRVSPSFSP</sequence>
<dbReference type="Gene3D" id="1.10.630.10">
    <property type="entry name" value="Cytochrome P450"/>
    <property type="match status" value="1"/>
</dbReference>
<accession>A0A3S3PGH6</accession>
<dbReference type="PANTHER" id="PTHR24301:SF2">
    <property type="entry name" value="THROMBOXANE-A SYNTHASE"/>
    <property type="match status" value="1"/>
</dbReference>
<dbReference type="AlphaFoldDB" id="A0A3S3PGH6"/>
<dbReference type="GO" id="GO:0020037">
    <property type="term" value="F:heme binding"/>
    <property type="evidence" value="ECO:0007669"/>
    <property type="project" value="InterPro"/>
</dbReference>
<evidence type="ECO:0000313" key="2">
    <source>
        <dbReference type="EMBL" id="RWR90106.1"/>
    </source>
</evidence>
<dbReference type="GO" id="GO:0005506">
    <property type="term" value="F:iron ion binding"/>
    <property type="evidence" value="ECO:0007669"/>
    <property type="project" value="InterPro"/>
</dbReference>
<dbReference type="Proteomes" id="UP000283530">
    <property type="component" value="Unassembled WGS sequence"/>
</dbReference>
<dbReference type="SUPFAM" id="SSF48264">
    <property type="entry name" value="Cytochrome P450"/>
    <property type="match status" value="1"/>
</dbReference>
<dbReference type="OrthoDB" id="540635at2759"/>